<comment type="caution">
    <text evidence="1">The sequence shown here is derived from an EMBL/GenBank/DDBJ whole genome shotgun (WGS) entry which is preliminary data.</text>
</comment>
<dbReference type="SUPFAM" id="SSF54368">
    <property type="entry name" value="Glutamine synthetase, N-terminal domain"/>
    <property type="match status" value="1"/>
</dbReference>
<proteinExistence type="predicted"/>
<sequence length="29" mass="3397">MFLSAEDILNYIKKNTINFVDLRFTDSTS</sequence>
<accession>A0A170SCT9</accession>
<protein>
    <submittedName>
        <fullName evidence="1">Glutamine synthetase I</fullName>
    </submittedName>
</protein>
<dbReference type="InterPro" id="IPR036651">
    <property type="entry name" value="Gln_synt_N_sf"/>
</dbReference>
<dbReference type="AlphaFoldDB" id="A0A170SCT9"/>
<dbReference type="Proteomes" id="UP000092731">
    <property type="component" value="Unassembled WGS sequence"/>
</dbReference>
<evidence type="ECO:0000313" key="2">
    <source>
        <dbReference type="Proteomes" id="UP000092731"/>
    </source>
</evidence>
<organism evidence="1 2">
    <name type="scientific">Ehrlichia ruminantium</name>
    <name type="common">heartwater rickettsia</name>
    <name type="synonym">Cowdria ruminantium</name>
    <dbReference type="NCBI Taxonomy" id="779"/>
    <lineage>
        <taxon>Bacteria</taxon>
        <taxon>Pseudomonadati</taxon>
        <taxon>Pseudomonadota</taxon>
        <taxon>Alphaproteobacteria</taxon>
        <taxon>Rickettsiales</taxon>
        <taxon>Anaplasmataceae</taxon>
        <taxon>Ehrlichia</taxon>
    </lineage>
</organism>
<dbReference type="GO" id="GO:0004356">
    <property type="term" value="F:glutamine synthetase activity"/>
    <property type="evidence" value="ECO:0007669"/>
    <property type="project" value="InterPro"/>
</dbReference>
<name>A0A170SCT9_EHRRU</name>
<gene>
    <name evidence="1" type="primary">glnA</name>
    <name evidence="1" type="ORF">EHRUM3_00920</name>
</gene>
<dbReference type="GO" id="GO:0006542">
    <property type="term" value="P:glutamine biosynthetic process"/>
    <property type="evidence" value="ECO:0007669"/>
    <property type="project" value="InterPro"/>
</dbReference>
<dbReference type="EMBL" id="BDDM01000026">
    <property type="protein sequence ID" value="GAT77892.1"/>
    <property type="molecule type" value="Genomic_DNA"/>
</dbReference>
<evidence type="ECO:0000313" key="1">
    <source>
        <dbReference type="EMBL" id="GAT77892.1"/>
    </source>
</evidence>
<feature type="non-terminal residue" evidence="1">
    <location>
        <position position="29"/>
    </location>
</feature>
<reference evidence="2" key="1">
    <citation type="submission" date="2016-05" db="EMBL/GenBank/DDBJ databases">
        <title>Draft genome sequences of four strains of Ehrlichia ruminantium, a tick-borne pathogen of ruminants, isolated from Zimbabwe, The Gambia and Ghana.</title>
        <authorList>
            <person name="Nakao R."/>
            <person name="Jongejan F."/>
            <person name="Sugimoto C."/>
        </authorList>
    </citation>
    <scope>NUCLEOTIDE SEQUENCE [LARGE SCALE GENOMIC DNA]</scope>
    <source>
        <strain evidence="2">Pokoase 417</strain>
    </source>
</reference>